<dbReference type="AlphaFoldDB" id="A0A917MA18"/>
<dbReference type="InterPro" id="IPR015424">
    <property type="entry name" value="PyrdxlP-dep_Trfase"/>
</dbReference>
<evidence type="ECO:0000256" key="1">
    <source>
        <dbReference type="ARBA" id="ARBA00001933"/>
    </source>
</evidence>
<keyword evidence="3" id="KW-0808">Transferase</keyword>
<dbReference type="InterPro" id="IPR015422">
    <property type="entry name" value="PyrdxlP-dep_Trfase_small"/>
</dbReference>
<dbReference type="GO" id="GO:0000271">
    <property type="term" value="P:polysaccharide biosynthetic process"/>
    <property type="evidence" value="ECO:0007669"/>
    <property type="project" value="TreeGrafter"/>
</dbReference>
<comment type="cofactor">
    <cofactor evidence="1">
        <name>pyridoxal 5'-phosphate</name>
        <dbReference type="ChEBI" id="CHEBI:597326"/>
    </cofactor>
</comment>
<dbReference type="GO" id="GO:0030170">
    <property type="term" value="F:pyridoxal phosphate binding"/>
    <property type="evidence" value="ECO:0007669"/>
    <property type="project" value="TreeGrafter"/>
</dbReference>
<dbReference type="InterPro" id="IPR015421">
    <property type="entry name" value="PyrdxlP-dep_Trfase_major"/>
</dbReference>
<evidence type="ECO:0000313" key="9">
    <source>
        <dbReference type="EMBL" id="GGG84516.1"/>
    </source>
</evidence>
<dbReference type="CDD" id="cd00616">
    <property type="entry name" value="AHBA_syn"/>
    <property type="match status" value="1"/>
</dbReference>
<dbReference type="Gene3D" id="3.90.1150.10">
    <property type="entry name" value="Aspartate Aminotransferase, domain 1"/>
    <property type="match status" value="1"/>
</dbReference>
<dbReference type="InterPro" id="IPR026385">
    <property type="entry name" value="LegC-like"/>
</dbReference>
<evidence type="ECO:0000313" key="10">
    <source>
        <dbReference type="Proteomes" id="UP000600247"/>
    </source>
</evidence>
<evidence type="ECO:0000256" key="8">
    <source>
        <dbReference type="RuleBase" id="RU004508"/>
    </source>
</evidence>
<dbReference type="NCBIfam" id="TIGR04181">
    <property type="entry name" value="NHT_00031"/>
    <property type="match status" value="1"/>
</dbReference>
<dbReference type="EMBL" id="BMHY01000013">
    <property type="protein sequence ID" value="GGG84516.1"/>
    <property type="molecule type" value="Genomic_DNA"/>
</dbReference>
<proteinExistence type="inferred from homology"/>
<dbReference type="PANTHER" id="PTHR30244">
    <property type="entry name" value="TRANSAMINASE"/>
    <property type="match status" value="1"/>
</dbReference>
<evidence type="ECO:0000256" key="2">
    <source>
        <dbReference type="ARBA" id="ARBA00022576"/>
    </source>
</evidence>
<dbReference type="PANTHER" id="PTHR30244:SF30">
    <property type="entry name" value="BLR5990 PROTEIN"/>
    <property type="match status" value="1"/>
</dbReference>
<evidence type="ECO:0000256" key="5">
    <source>
        <dbReference type="ARBA" id="ARBA00037999"/>
    </source>
</evidence>
<reference evidence="9 10" key="1">
    <citation type="journal article" date="2014" name="Int. J. Syst. Evol. Microbiol.">
        <title>Complete genome sequence of Corynebacterium casei LMG S-19264T (=DSM 44701T), isolated from a smear-ripened cheese.</title>
        <authorList>
            <consortium name="US DOE Joint Genome Institute (JGI-PGF)"/>
            <person name="Walter F."/>
            <person name="Albersmeier A."/>
            <person name="Kalinowski J."/>
            <person name="Ruckert C."/>
        </authorList>
    </citation>
    <scope>NUCLEOTIDE SEQUENCE [LARGE SCALE GENOMIC DNA]</scope>
    <source>
        <strain evidence="9 10">CGMCC 1.15286</strain>
    </source>
</reference>
<feature type="active site" description="Proton acceptor" evidence="6">
    <location>
        <position position="221"/>
    </location>
</feature>
<keyword evidence="4 7" id="KW-0663">Pyridoxal phosphate</keyword>
<name>A0A917MA18_9BACL</name>
<evidence type="ECO:0000256" key="6">
    <source>
        <dbReference type="PIRSR" id="PIRSR000390-1"/>
    </source>
</evidence>
<feature type="modified residue" description="N6-(pyridoxal phosphate)lysine" evidence="7">
    <location>
        <position position="221"/>
    </location>
</feature>
<dbReference type="Pfam" id="PF01041">
    <property type="entry name" value="DegT_DnrJ_EryC1"/>
    <property type="match status" value="1"/>
</dbReference>
<evidence type="ECO:0000256" key="4">
    <source>
        <dbReference type="ARBA" id="ARBA00022898"/>
    </source>
</evidence>
<evidence type="ECO:0000256" key="7">
    <source>
        <dbReference type="PIRSR" id="PIRSR000390-2"/>
    </source>
</evidence>
<dbReference type="GO" id="GO:0008483">
    <property type="term" value="F:transaminase activity"/>
    <property type="evidence" value="ECO:0007669"/>
    <property type="project" value="UniProtKB-KW"/>
</dbReference>
<comment type="caution">
    <text evidence="9">The sequence shown here is derived from an EMBL/GenBank/DDBJ whole genome shotgun (WGS) entry which is preliminary data.</text>
</comment>
<gene>
    <name evidence="9" type="ORF">GCM10010918_47960</name>
</gene>
<organism evidence="9 10">
    <name type="scientific">Paenibacillus radicis</name>
    <name type="common">ex Gao et al. 2016</name>
    <dbReference type="NCBI Taxonomy" id="1737354"/>
    <lineage>
        <taxon>Bacteria</taxon>
        <taxon>Bacillati</taxon>
        <taxon>Bacillota</taxon>
        <taxon>Bacilli</taxon>
        <taxon>Bacillales</taxon>
        <taxon>Paenibacillaceae</taxon>
        <taxon>Paenibacillus</taxon>
    </lineage>
</organism>
<dbReference type="Gene3D" id="3.40.640.10">
    <property type="entry name" value="Type I PLP-dependent aspartate aminotransferase-like (Major domain)"/>
    <property type="match status" value="1"/>
</dbReference>
<sequence length="392" mass="43955">MIGEQLPGQLLAAIQQVLSNPTDFTALHEPLFEGNEWSYVKDCLETGWVSSVGQYVDQFERNLAEYTGSPHAIAVMNGTAALHICLLLAGVKPNDEVLMPSLTFIATANAVAYCGAIPHLIDVSNDTLGVDPDKLEQYLNDIVQFGTDGYAYNRQTGRRLMAVIPMHTFGHPVELDKLMRVCEKYHLEMIEDAAESLGSFYRGRHTGTFGKLGAISFNGNKVITTGGGGAILAADEATARMAKHLTTTAKLPHRWSYQHDQTAYNYRMPNLNAALGCAQLEQLPSFLNRKRRLSMRYKEAFSHINGIQWFEEQEHVTSNYWLNALLLDEPDEGLLNRMLEITNDAGIMTRPIWTPMHRLSMFSQSPRMELTVTEQLEFRIINIPSGSRLFDE</sequence>
<keyword evidence="10" id="KW-1185">Reference proteome</keyword>
<evidence type="ECO:0000256" key="3">
    <source>
        <dbReference type="ARBA" id="ARBA00022679"/>
    </source>
</evidence>
<dbReference type="SUPFAM" id="SSF53383">
    <property type="entry name" value="PLP-dependent transferases"/>
    <property type="match status" value="1"/>
</dbReference>
<dbReference type="FunFam" id="3.40.640.10:FF:000090">
    <property type="entry name" value="Pyridoxal phosphate-dependent aminotransferase"/>
    <property type="match status" value="1"/>
</dbReference>
<dbReference type="Proteomes" id="UP000600247">
    <property type="component" value="Unassembled WGS sequence"/>
</dbReference>
<keyword evidence="2" id="KW-0032">Aminotransferase</keyword>
<protein>
    <submittedName>
        <fullName evidence="9">Perosamine synthetase</fullName>
    </submittedName>
</protein>
<dbReference type="RefSeq" id="WP_188892223.1">
    <property type="nucleotide sequence ID" value="NZ_BMHY01000013.1"/>
</dbReference>
<comment type="similarity">
    <text evidence="5 8">Belongs to the DegT/DnrJ/EryC1 family.</text>
</comment>
<dbReference type="InterPro" id="IPR000653">
    <property type="entry name" value="DegT/StrS_aminotransferase"/>
</dbReference>
<dbReference type="PIRSF" id="PIRSF000390">
    <property type="entry name" value="PLP_StrS"/>
    <property type="match status" value="1"/>
</dbReference>
<accession>A0A917MA18</accession>